<evidence type="ECO:0000259" key="7">
    <source>
        <dbReference type="PROSITE" id="PS50819"/>
    </source>
</evidence>
<comment type="cofactor">
    <cofactor evidence="1">
        <name>adenosylcob(III)alamin</name>
        <dbReference type="ChEBI" id="CHEBI:18408"/>
    </cofactor>
</comment>
<dbReference type="InterPro" id="IPR004042">
    <property type="entry name" value="Intein_endonuc_central"/>
</dbReference>
<dbReference type="SMART" id="SM00305">
    <property type="entry name" value="HintC"/>
    <property type="match status" value="1"/>
</dbReference>
<dbReference type="PANTHER" id="PTHR43371">
    <property type="entry name" value="VITAMIN B12-DEPENDENT RIBONUCLEOTIDE REDUCTASE"/>
    <property type="match status" value="1"/>
</dbReference>
<dbReference type="AlphaFoldDB" id="X1T4A9"/>
<evidence type="ECO:0000256" key="6">
    <source>
        <dbReference type="ARBA" id="ARBA00023285"/>
    </source>
</evidence>
<dbReference type="InterPro" id="IPR003586">
    <property type="entry name" value="Hint_dom_C"/>
</dbReference>
<dbReference type="PANTHER" id="PTHR43371:SF1">
    <property type="entry name" value="RIBONUCLEOSIDE-DIPHOSPHATE REDUCTASE"/>
    <property type="match status" value="1"/>
</dbReference>
<sequence>ADGSNHRDGIRFTVGKHEKEIVNRINELSIKLFGKIPTVVEYDSTYEVSILSVQIKEWLSFQGFRKDNSYNAKVPQLILESNEENVCSFLRGLFTADGCIRKSGHITYTSSSIKLIENLQVLLLHLGIPTRRYKNRTTSVYQITICTKWGFENYKHKIGFISNKKRNRLNHINKEDIFKRGEIIPNQNYRMRKRYRNLPKWEKTKIRKHVNGLVNRSQIRELSYQKLVSLNKLELKPSFLCQLLKQRFVYTQVSSISFQGIKDVFDLTVPNKHTYLANSFISHNSGGGTGFSFSRLRPKGDVVKTTGGVASGPISFMEVFNAATNTVKQGGKRRGANMGILRV</sequence>
<keyword evidence="5" id="KW-0560">Oxidoreductase</keyword>
<evidence type="ECO:0000313" key="8">
    <source>
        <dbReference type="EMBL" id="GAI86231.1"/>
    </source>
</evidence>
<evidence type="ECO:0000256" key="4">
    <source>
        <dbReference type="ARBA" id="ARBA00023000"/>
    </source>
</evidence>
<comment type="caution">
    <text evidence="8">The sequence shown here is derived from an EMBL/GenBank/DDBJ whole genome shotgun (WGS) entry which is preliminary data.</text>
</comment>
<feature type="domain" description="DOD-type homing endonuclease" evidence="7">
    <location>
        <begin position="1"/>
        <end position="128"/>
    </location>
</feature>
<dbReference type="SUPFAM" id="SSF55608">
    <property type="entry name" value="Homing endonucleases"/>
    <property type="match status" value="1"/>
</dbReference>
<accession>X1T4A9</accession>
<dbReference type="Gene3D" id="3.10.28.10">
    <property type="entry name" value="Homing endonucleases"/>
    <property type="match status" value="1"/>
</dbReference>
<evidence type="ECO:0000256" key="3">
    <source>
        <dbReference type="ARBA" id="ARBA00022813"/>
    </source>
</evidence>
<proteinExistence type="predicted"/>
<feature type="non-terminal residue" evidence="8">
    <location>
        <position position="1"/>
    </location>
</feature>
<dbReference type="PRINTS" id="PR00379">
    <property type="entry name" value="INTEIN"/>
</dbReference>
<dbReference type="InterPro" id="IPR004860">
    <property type="entry name" value="LAGLIDADG_dom"/>
</dbReference>
<dbReference type="EMBL" id="BARW01008635">
    <property type="protein sequence ID" value="GAI86231.1"/>
    <property type="molecule type" value="Genomic_DNA"/>
</dbReference>
<name>X1T4A9_9ZZZZ</name>
<keyword evidence="3" id="KW-0068">Autocatalytic cleavage</keyword>
<dbReference type="GO" id="GO:0016539">
    <property type="term" value="P:intein-mediated protein splicing"/>
    <property type="evidence" value="ECO:0007669"/>
    <property type="project" value="InterPro"/>
</dbReference>
<keyword evidence="2" id="KW-0846">Cobalamin</keyword>
<dbReference type="InterPro" id="IPR027434">
    <property type="entry name" value="Homing_endonucl"/>
</dbReference>
<keyword evidence="4" id="KW-0651">Protein splicing</keyword>
<evidence type="ECO:0000256" key="2">
    <source>
        <dbReference type="ARBA" id="ARBA00022628"/>
    </source>
</evidence>
<organism evidence="8">
    <name type="scientific">marine sediment metagenome</name>
    <dbReference type="NCBI Taxonomy" id="412755"/>
    <lineage>
        <taxon>unclassified sequences</taxon>
        <taxon>metagenomes</taxon>
        <taxon>ecological metagenomes</taxon>
    </lineage>
</organism>
<dbReference type="SUPFAM" id="SSF51294">
    <property type="entry name" value="Hedgehog/intein (Hint) domain"/>
    <property type="match status" value="1"/>
</dbReference>
<protein>
    <recommendedName>
        <fullName evidence="7">DOD-type homing endonuclease domain-containing protein</fullName>
    </recommendedName>
</protein>
<reference evidence="8" key="1">
    <citation type="journal article" date="2014" name="Front. Microbiol.">
        <title>High frequency of phylogenetically diverse reductive dehalogenase-homologous genes in deep subseafloor sedimentary metagenomes.</title>
        <authorList>
            <person name="Kawai M."/>
            <person name="Futagami T."/>
            <person name="Toyoda A."/>
            <person name="Takaki Y."/>
            <person name="Nishi S."/>
            <person name="Hori S."/>
            <person name="Arai W."/>
            <person name="Tsubouchi T."/>
            <person name="Morono Y."/>
            <person name="Uchiyama I."/>
            <person name="Ito T."/>
            <person name="Fujiyama A."/>
            <person name="Inagaki F."/>
            <person name="Takami H."/>
        </authorList>
    </citation>
    <scope>NUCLEOTIDE SEQUENCE</scope>
    <source>
        <strain evidence="8">Expedition CK06-06</strain>
    </source>
</reference>
<dbReference type="InterPro" id="IPR006142">
    <property type="entry name" value="INTEIN"/>
</dbReference>
<gene>
    <name evidence="8" type="ORF">S12H4_17622</name>
</gene>
<dbReference type="InterPro" id="IPR030934">
    <property type="entry name" value="Intein_C"/>
</dbReference>
<dbReference type="Pfam" id="PF02867">
    <property type="entry name" value="Ribonuc_red_lgC"/>
    <property type="match status" value="1"/>
</dbReference>
<dbReference type="GO" id="GO:0004748">
    <property type="term" value="F:ribonucleoside-diphosphate reductase activity, thioredoxin disulfide as acceptor"/>
    <property type="evidence" value="ECO:0007669"/>
    <property type="project" value="TreeGrafter"/>
</dbReference>
<dbReference type="Pfam" id="PF14528">
    <property type="entry name" value="LAGLIDADG_3"/>
    <property type="match status" value="1"/>
</dbReference>
<dbReference type="InterPro" id="IPR050862">
    <property type="entry name" value="RdRp_reductase_class-2"/>
</dbReference>
<dbReference type="GO" id="GO:0004519">
    <property type="term" value="F:endonuclease activity"/>
    <property type="evidence" value="ECO:0007669"/>
    <property type="project" value="InterPro"/>
</dbReference>
<dbReference type="NCBIfam" id="TIGR01443">
    <property type="entry name" value="intein_Cterm"/>
    <property type="match status" value="1"/>
</dbReference>
<feature type="non-terminal residue" evidence="8">
    <location>
        <position position="343"/>
    </location>
</feature>
<dbReference type="PROSITE" id="PS50819">
    <property type="entry name" value="INTEIN_ENDONUCLEASE"/>
    <property type="match status" value="1"/>
</dbReference>
<dbReference type="SUPFAM" id="SSF51998">
    <property type="entry name" value="PFL-like glycyl radical enzymes"/>
    <property type="match status" value="1"/>
</dbReference>
<dbReference type="GO" id="GO:0031419">
    <property type="term" value="F:cobalamin binding"/>
    <property type="evidence" value="ECO:0007669"/>
    <property type="project" value="UniProtKB-KW"/>
</dbReference>
<dbReference type="InterPro" id="IPR036844">
    <property type="entry name" value="Hint_dom_sf"/>
</dbReference>
<evidence type="ECO:0000256" key="1">
    <source>
        <dbReference type="ARBA" id="ARBA00001922"/>
    </source>
</evidence>
<dbReference type="InterPro" id="IPR000788">
    <property type="entry name" value="RNR_lg_C"/>
</dbReference>
<evidence type="ECO:0000256" key="5">
    <source>
        <dbReference type="ARBA" id="ARBA00023002"/>
    </source>
</evidence>
<keyword evidence="6" id="KW-0170">Cobalt</keyword>
<dbReference type="Gene3D" id="3.20.70.20">
    <property type="match status" value="1"/>
</dbReference>
<dbReference type="PROSITE" id="PS50818">
    <property type="entry name" value="INTEIN_C_TER"/>
    <property type="match status" value="1"/>
</dbReference>